<dbReference type="PANTHER" id="PTHR19229:SF100">
    <property type="entry name" value="CHOLESTEROL TRANSPORTER ABCA5"/>
    <property type="match status" value="1"/>
</dbReference>
<feature type="transmembrane region" description="Helical" evidence="1">
    <location>
        <begin position="241"/>
        <end position="261"/>
    </location>
</feature>
<sequence>MSTDVARQVGVWRQTRALLYKNYLVKWRTKKTSMQEVLIPLSLLSLLTIISVIQPNKRQDEVPDSVLHSENRSSISEFIIGYTPVNNETRRIMHNAFSESCMEDAREFVSEKEMEDARNLHSSEKFVGIIFKDSMTYHLRVPPKLVPVSSIHMCEATVYWHSGFSALQICLDAGIIQSRTNHSILGELESTKAVMMGRSATVEIDYFFRAVILIYLVIAFSPFGYYLTIHIVTEKEKKMKEFLIIMGLQDMAFWYVILLVLC</sequence>
<protein>
    <submittedName>
        <fullName evidence="2">Uncharacterized protein</fullName>
    </submittedName>
</protein>
<accession>A0A8D2L3H4</accession>
<reference evidence="2" key="2">
    <citation type="submission" date="2025-09" db="UniProtKB">
        <authorList>
            <consortium name="Ensembl"/>
        </authorList>
    </citation>
    <scope>IDENTIFICATION</scope>
</reference>
<dbReference type="GO" id="GO:0005770">
    <property type="term" value="C:late endosome"/>
    <property type="evidence" value="ECO:0007669"/>
    <property type="project" value="TreeGrafter"/>
</dbReference>
<proteinExistence type="predicted"/>
<dbReference type="Ensembl" id="ENSVKKT00000016776.1">
    <property type="protein sequence ID" value="ENSVKKP00000016378.1"/>
    <property type="gene ID" value="ENSVKKG00000011179.1"/>
</dbReference>
<reference evidence="2" key="1">
    <citation type="submission" date="2025-08" db="UniProtKB">
        <authorList>
            <consortium name="Ensembl"/>
        </authorList>
    </citation>
    <scope>IDENTIFICATION</scope>
</reference>
<evidence type="ECO:0000313" key="2">
    <source>
        <dbReference type="Ensembl" id="ENSVKKP00000016378.1"/>
    </source>
</evidence>
<keyword evidence="1" id="KW-0812">Transmembrane</keyword>
<dbReference type="GO" id="GO:0140359">
    <property type="term" value="F:ABC-type transporter activity"/>
    <property type="evidence" value="ECO:0007669"/>
    <property type="project" value="InterPro"/>
</dbReference>
<dbReference type="Proteomes" id="UP000694545">
    <property type="component" value="Unplaced"/>
</dbReference>
<evidence type="ECO:0000313" key="3">
    <source>
        <dbReference type="Proteomes" id="UP000694545"/>
    </source>
</evidence>
<dbReference type="OMA" id="DTAFWYV"/>
<dbReference type="PANTHER" id="PTHR19229">
    <property type="entry name" value="ATP-BINDING CASSETTE TRANSPORTER SUBFAMILY A ABCA"/>
    <property type="match status" value="1"/>
</dbReference>
<dbReference type="AlphaFoldDB" id="A0A8D2L3H4"/>
<organism evidence="2 3">
    <name type="scientific">Varanus komodoensis</name>
    <name type="common">Komodo dragon</name>
    <dbReference type="NCBI Taxonomy" id="61221"/>
    <lineage>
        <taxon>Eukaryota</taxon>
        <taxon>Metazoa</taxon>
        <taxon>Chordata</taxon>
        <taxon>Craniata</taxon>
        <taxon>Vertebrata</taxon>
        <taxon>Euteleostomi</taxon>
        <taxon>Lepidosauria</taxon>
        <taxon>Squamata</taxon>
        <taxon>Bifurcata</taxon>
        <taxon>Unidentata</taxon>
        <taxon>Episquamata</taxon>
        <taxon>Toxicofera</taxon>
        <taxon>Anguimorpha</taxon>
        <taxon>Paleoanguimorpha</taxon>
        <taxon>Varanoidea</taxon>
        <taxon>Varanidae</taxon>
        <taxon>Varanus</taxon>
    </lineage>
</organism>
<dbReference type="GO" id="GO:0016020">
    <property type="term" value="C:membrane"/>
    <property type="evidence" value="ECO:0007669"/>
    <property type="project" value="InterPro"/>
</dbReference>
<keyword evidence="1" id="KW-1133">Transmembrane helix</keyword>
<keyword evidence="3" id="KW-1185">Reference proteome</keyword>
<dbReference type="GO" id="GO:0005319">
    <property type="term" value="F:lipid transporter activity"/>
    <property type="evidence" value="ECO:0007669"/>
    <property type="project" value="TreeGrafter"/>
</dbReference>
<feature type="transmembrane region" description="Helical" evidence="1">
    <location>
        <begin position="206"/>
        <end position="229"/>
    </location>
</feature>
<dbReference type="InterPro" id="IPR026082">
    <property type="entry name" value="ABCA"/>
</dbReference>
<name>A0A8D2L3H4_VARKO</name>
<evidence type="ECO:0000256" key="1">
    <source>
        <dbReference type="SAM" id="Phobius"/>
    </source>
</evidence>
<keyword evidence="1" id="KW-0472">Membrane</keyword>